<evidence type="ECO:0000256" key="5">
    <source>
        <dbReference type="SAM" id="MobiDB-lite"/>
    </source>
</evidence>
<dbReference type="Pfam" id="PF00069">
    <property type="entry name" value="Pkinase"/>
    <property type="match status" value="1"/>
</dbReference>
<dbReference type="GO" id="GO:0005524">
    <property type="term" value="F:ATP binding"/>
    <property type="evidence" value="ECO:0007669"/>
    <property type="project" value="UniProtKB-KW"/>
</dbReference>
<evidence type="ECO:0000256" key="3">
    <source>
        <dbReference type="ARBA" id="ARBA00022777"/>
    </source>
</evidence>
<dbReference type="GO" id="GO:0004674">
    <property type="term" value="F:protein serine/threonine kinase activity"/>
    <property type="evidence" value="ECO:0007669"/>
    <property type="project" value="UniProtKB-KW"/>
</dbReference>
<evidence type="ECO:0000259" key="6">
    <source>
        <dbReference type="PROSITE" id="PS50011"/>
    </source>
</evidence>
<feature type="region of interest" description="Disordered" evidence="5">
    <location>
        <begin position="466"/>
        <end position="497"/>
    </location>
</feature>
<dbReference type="InterPro" id="IPR000719">
    <property type="entry name" value="Prot_kinase_dom"/>
</dbReference>
<dbReference type="STRING" id="927083.DB32_007429"/>
<dbReference type="SUPFAM" id="SSF56112">
    <property type="entry name" value="Protein kinase-like (PK-like)"/>
    <property type="match status" value="1"/>
</dbReference>
<evidence type="ECO:0000313" key="8">
    <source>
        <dbReference type="Proteomes" id="UP000034883"/>
    </source>
</evidence>
<feature type="compositionally biased region" description="Basic and acidic residues" evidence="5">
    <location>
        <begin position="55"/>
        <end position="70"/>
    </location>
</feature>
<keyword evidence="8" id="KW-1185">Reference proteome</keyword>
<dbReference type="InterPro" id="IPR011009">
    <property type="entry name" value="Kinase-like_dom_sf"/>
</dbReference>
<evidence type="ECO:0000313" key="7">
    <source>
        <dbReference type="EMBL" id="AKF10280.1"/>
    </source>
</evidence>
<dbReference type="PROSITE" id="PS50011">
    <property type="entry name" value="PROTEIN_KINASE_DOM"/>
    <property type="match status" value="1"/>
</dbReference>
<gene>
    <name evidence="7" type="ORF">DB32_007429</name>
</gene>
<dbReference type="CDD" id="cd14014">
    <property type="entry name" value="STKc_PknB_like"/>
    <property type="match status" value="1"/>
</dbReference>
<dbReference type="AlphaFoldDB" id="A0A0F6W8R5"/>
<dbReference type="Proteomes" id="UP000034883">
    <property type="component" value="Chromosome"/>
</dbReference>
<dbReference type="PANTHER" id="PTHR43289:SF6">
    <property type="entry name" value="SERINE_THREONINE-PROTEIN KINASE NEKL-3"/>
    <property type="match status" value="1"/>
</dbReference>
<keyword evidence="1" id="KW-0808">Transferase</keyword>
<accession>A0A0F6W8R5</accession>
<protein>
    <submittedName>
        <fullName evidence="7">Serine/threonine protein kinase</fullName>
    </submittedName>
</protein>
<keyword evidence="3 7" id="KW-0418">Kinase</keyword>
<dbReference type="RefSeq" id="WP_053237255.1">
    <property type="nucleotide sequence ID" value="NZ_CP011125.1"/>
</dbReference>
<dbReference type="Gene3D" id="3.30.200.20">
    <property type="entry name" value="Phosphorylase Kinase, domain 1"/>
    <property type="match status" value="1"/>
</dbReference>
<keyword evidence="2" id="KW-0547">Nucleotide-binding</keyword>
<feature type="domain" description="Protein kinase" evidence="6">
    <location>
        <begin position="152"/>
        <end position="426"/>
    </location>
</feature>
<proteinExistence type="predicted"/>
<dbReference type="PROSITE" id="PS00109">
    <property type="entry name" value="PROTEIN_KINASE_TYR"/>
    <property type="match status" value="1"/>
</dbReference>
<feature type="compositionally biased region" description="Pro residues" evidence="5">
    <location>
        <begin position="72"/>
        <end position="88"/>
    </location>
</feature>
<feature type="compositionally biased region" description="Basic and acidic residues" evidence="5">
    <location>
        <begin position="14"/>
        <end position="32"/>
    </location>
</feature>
<dbReference type="OrthoDB" id="5496327at2"/>
<evidence type="ECO:0000256" key="2">
    <source>
        <dbReference type="ARBA" id="ARBA00022741"/>
    </source>
</evidence>
<dbReference type="PANTHER" id="PTHR43289">
    <property type="entry name" value="MITOGEN-ACTIVATED PROTEIN KINASE KINASE KINASE 20-RELATED"/>
    <property type="match status" value="1"/>
</dbReference>
<organism evidence="7 8">
    <name type="scientific">Sandaracinus amylolyticus</name>
    <dbReference type="NCBI Taxonomy" id="927083"/>
    <lineage>
        <taxon>Bacteria</taxon>
        <taxon>Pseudomonadati</taxon>
        <taxon>Myxococcota</taxon>
        <taxon>Polyangia</taxon>
        <taxon>Polyangiales</taxon>
        <taxon>Sandaracinaceae</taxon>
        <taxon>Sandaracinus</taxon>
    </lineage>
</organism>
<evidence type="ECO:0000256" key="1">
    <source>
        <dbReference type="ARBA" id="ARBA00022679"/>
    </source>
</evidence>
<keyword evidence="7" id="KW-0723">Serine/threonine-protein kinase</keyword>
<dbReference type="Gene3D" id="1.10.510.10">
    <property type="entry name" value="Transferase(Phosphotransferase) domain 1"/>
    <property type="match status" value="1"/>
</dbReference>
<evidence type="ECO:0000256" key="4">
    <source>
        <dbReference type="ARBA" id="ARBA00022840"/>
    </source>
</evidence>
<keyword evidence="4" id="KW-0067">ATP-binding</keyword>
<dbReference type="KEGG" id="samy:DB32_007429"/>
<feature type="region of interest" description="Disordered" evidence="5">
    <location>
        <begin position="1"/>
        <end position="91"/>
    </location>
</feature>
<feature type="region of interest" description="Disordered" evidence="5">
    <location>
        <begin position="115"/>
        <end position="140"/>
    </location>
</feature>
<dbReference type="EMBL" id="CP011125">
    <property type="protein sequence ID" value="AKF10280.1"/>
    <property type="molecule type" value="Genomic_DNA"/>
</dbReference>
<name>A0A0F6W8R5_9BACT</name>
<dbReference type="InterPro" id="IPR008266">
    <property type="entry name" value="Tyr_kinase_AS"/>
</dbReference>
<reference evidence="7 8" key="1">
    <citation type="submission" date="2015-03" db="EMBL/GenBank/DDBJ databases">
        <title>Genome assembly of Sandaracinus amylolyticus DSM 53668.</title>
        <authorList>
            <person name="Sharma G."/>
            <person name="Subramanian S."/>
        </authorList>
    </citation>
    <scope>NUCLEOTIDE SEQUENCE [LARGE SCALE GENOMIC DNA]</scope>
    <source>
        <strain evidence="7 8">DSM 53668</strain>
    </source>
</reference>
<sequence>MSSAGPRGSGADGDPARAEIDEDADARTEVRKPLGPADDASRSTLPPKRAIPSHVLEHARVVQGARRSDPSSRPPPPRPVAIPPPPSPLLANELAPRAIESIDDAEHAPIGTDSVEVPLDAEPTPPPTSGARPTSQGRGSLQMPAICTYGRFDILGRVAFGGMAEIFLGRETTSVGATRLLAIKRILAHVADDPRFVAMFLDEARLAIQLTHPQICHIYEFGELEGTYFIAMEWIHGAQLGKLIRKARGRGGIAPELGARIVAYVAEALHYAHRARDANGEPLGIVHRDVSPHNVMVSFDGQVKLLDFGIAKAQSHTTKTQAGVVKGKFSYMSPQQCLGKPIDARADVFALGICLYETLTGEPLYHRATEYETMRAVIEDPVPSIRTVNAALPAELDAIVQKALQKEPRDRFATAGEMQAALEDWLAKIGKAVTTARIASLMEPLFEEQIHAGPLVDSTPFGESFRKRPSPIAQRVSPPQAGARVEGTPMPATIDEPSATRSRTAWIASAAAAAVLALIGAGWIASSATSSHPAVTSAPAAVVAPPEEVVPTIAAPPAATSGHLVLRGAPPDAIVRIGDRTLRADELAAPIELPAGAHLVHAERPDHRSYDVGIDVRAGESIEVELAWAPLPRAAAEARGPVARPGHLSINTRPWSKVYVGSRLLGTTPIGEANVPSGTVRLRIVDRDGRTFSRTVRVQPGGDESVFYDLDE</sequence>